<accession>A0A0N0P5R3</accession>
<dbReference type="InterPro" id="IPR008551">
    <property type="entry name" value="TANGO2"/>
</dbReference>
<feature type="region of interest" description="Disordered" evidence="1">
    <location>
        <begin position="88"/>
        <end position="119"/>
    </location>
</feature>
<reference evidence="2 3" key="1">
    <citation type="journal article" date="2015" name="PLoS Pathog.">
        <title>Leptomonas seymouri: Adaptations to the Dixenous Life Cycle Analyzed by Genome Sequencing, Transcriptome Profiling and Co-infection with Leishmania donovani.</title>
        <authorList>
            <person name="Kraeva N."/>
            <person name="Butenko A."/>
            <person name="Hlavacova J."/>
            <person name="Kostygov A."/>
            <person name="Myskova J."/>
            <person name="Grybchuk D."/>
            <person name="Lestinova T."/>
            <person name="Votypka J."/>
            <person name="Volf P."/>
            <person name="Opperdoes F."/>
            <person name="Flegontov P."/>
            <person name="Lukes J."/>
            <person name="Yurchenko V."/>
        </authorList>
    </citation>
    <scope>NUCLEOTIDE SEQUENCE [LARGE SCALE GENOMIC DNA]</scope>
    <source>
        <strain evidence="2 3">ATCC 30220</strain>
    </source>
</reference>
<name>A0A0N0P5R3_LEPSE</name>
<dbReference type="Pfam" id="PF05742">
    <property type="entry name" value="TANGO2"/>
    <property type="match status" value="1"/>
</dbReference>
<dbReference type="AlphaFoldDB" id="A0A0N0P5R3"/>
<proteinExistence type="predicted"/>
<sequence length="467" mass="50778">MCILAFVSRYCERFPFILIGNRDEQLGRGTRHLGFDVHTGLIWAVDQQAGGSWMGIEPRSGRFAILTNCRRAAAASLTRSCEYTQGHRDVVSSAQPSPLPLPTSEAKTRSVAPQSGHQETMDWRGAAPLSHLRRYTKVVPVRRELRNAVQPDAQTLLYEPPSSRGTIVKNFLLKGELPCATGNASFPIPPRSPLMPPFYAGYNLLTCDTLRTAAASLFALQLAAPSMCYTTNRYGVEFNYPVSPGNVHVLQNSFLDNTLGEPISARLRKLFESACEEVMMPLSDSAAASYSVTDIATRLADACLCDHCSLDTAQMIKEGETANASAETKAAATAVKTTIHSTNPLLGFSEAELQEFFGSGSSTAATSLSSPVPIPFSDGGAALVEAYLQSSILKAPLGGYGTRVQSMVLVERVPMRNTKEDVVPRHMEVIYFCQRDISFEGAEQKCVGAPWITFRINADGSFDQESE</sequence>
<dbReference type="OMA" id="CERFPFI"/>
<keyword evidence="3" id="KW-1185">Reference proteome</keyword>
<dbReference type="EMBL" id="LJSK01000138">
    <property type="protein sequence ID" value="KPI86287.1"/>
    <property type="molecule type" value="Genomic_DNA"/>
</dbReference>
<comment type="caution">
    <text evidence="2">The sequence shown here is derived from an EMBL/GenBank/DDBJ whole genome shotgun (WGS) entry which is preliminary data.</text>
</comment>
<organism evidence="2 3">
    <name type="scientific">Leptomonas seymouri</name>
    <dbReference type="NCBI Taxonomy" id="5684"/>
    <lineage>
        <taxon>Eukaryota</taxon>
        <taxon>Discoba</taxon>
        <taxon>Euglenozoa</taxon>
        <taxon>Kinetoplastea</taxon>
        <taxon>Metakinetoplastina</taxon>
        <taxon>Trypanosomatida</taxon>
        <taxon>Trypanosomatidae</taxon>
        <taxon>Leishmaniinae</taxon>
        <taxon>Leptomonas</taxon>
    </lineage>
</organism>
<gene>
    <name evidence="2" type="ORF">ABL78_4634</name>
</gene>
<dbReference type="Proteomes" id="UP000038009">
    <property type="component" value="Unassembled WGS sequence"/>
</dbReference>
<dbReference type="VEuPathDB" id="TriTrypDB:Lsey_0138_0020"/>
<dbReference type="PANTHER" id="PTHR17985">
    <property type="entry name" value="SER/THR-RICH PROTEIN T10 IN DGCR REGION"/>
    <property type="match status" value="1"/>
</dbReference>
<evidence type="ECO:0000313" key="2">
    <source>
        <dbReference type="EMBL" id="KPI86287.1"/>
    </source>
</evidence>
<dbReference type="PANTHER" id="PTHR17985:SF8">
    <property type="entry name" value="TRANSPORT AND GOLGI ORGANIZATION PROTEIN 2 HOMOLOG"/>
    <property type="match status" value="1"/>
</dbReference>
<evidence type="ECO:0008006" key="4">
    <source>
        <dbReference type="Google" id="ProtNLM"/>
    </source>
</evidence>
<evidence type="ECO:0000313" key="3">
    <source>
        <dbReference type="Proteomes" id="UP000038009"/>
    </source>
</evidence>
<dbReference type="OrthoDB" id="191601at2759"/>
<evidence type="ECO:0000256" key="1">
    <source>
        <dbReference type="SAM" id="MobiDB-lite"/>
    </source>
</evidence>
<protein>
    <recommendedName>
        <fullName evidence="4">NRDE protein</fullName>
    </recommendedName>
</protein>